<dbReference type="Pfam" id="PF22980">
    <property type="entry name" value="Myb_DNA-bind_8"/>
    <property type="match status" value="1"/>
</dbReference>
<dbReference type="Proteomes" id="UP000742024">
    <property type="component" value="Unassembled WGS sequence"/>
</dbReference>
<evidence type="ECO:0000259" key="2">
    <source>
        <dbReference type="Pfam" id="PF22980"/>
    </source>
</evidence>
<name>A0A9P7MTK1_9HYPO</name>
<dbReference type="AlphaFoldDB" id="A0A9P7MTK1"/>
<gene>
    <name evidence="4" type="ORF">E4U56_008371</name>
    <name evidence="3" type="ORF">E4U57_005402</name>
</gene>
<evidence type="ECO:0000313" key="3">
    <source>
        <dbReference type="EMBL" id="KAG5964328.1"/>
    </source>
</evidence>
<accession>A0A9P7MTK1</accession>
<dbReference type="EMBL" id="SRPR01000042">
    <property type="protein sequence ID" value="KAG5964328.1"/>
    <property type="molecule type" value="Genomic_DNA"/>
</dbReference>
<reference evidence="4 5" key="1">
    <citation type="journal article" date="2020" name="bioRxiv">
        <title>Whole genome comparisons of ergot fungi reveals the divergence and evolution of species within the genus Claviceps are the result of varying mechanisms driving genome evolution and host range expansion.</title>
        <authorList>
            <person name="Wyka S.A."/>
            <person name="Mondo S.J."/>
            <person name="Liu M."/>
            <person name="Dettman J."/>
            <person name="Nalam V."/>
            <person name="Broders K.D."/>
        </authorList>
    </citation>
    <scope>NUCLEOTIDE SEQUENCE</scope>
    <source>
        <strain evidence="4">CCC 1102</strain>
        <strain evidence="3 5">LM583</strain>
    </source>
</reference>
<dbReference type="InterPro" id="IPR054505">
    <property type="entry name" value="Myb_DNA-bind_8"/>
</dbReference>
<feature type="region of interest" description="Disordered" evidence="1">
    <location>
        <begin position="56"/>
        <end position="119"/>
    </location>
</feature>
<dbReference type="OrthoDB" id="3944408at2759"/>
<sequence length="228" mass="25302">MTPHAENPTACLLFAILKQKSLKDIDWNQVAQDPVLAEPIRNGHAARMRYSRFRDSFTGITGQKRQKRTRHDGKKISKPCKRQGSSKKNTRSKSDSGVDLSSLAQSSPASFASPYSDDYSSRFPTPCSDDMTSICPAVMERGQTNTASDAFSPMVDGKNDFLDPSHFAYSESFTVFEAARDRSKHGDTTTDLQSPGLECSDLPDPNNPITLLDPSHEWNESFYDPSIL</sequence>
<evidence type="ECO:0000256" key="1">
    <source>
        <dbReference type="SAM" id="MobiDB-lite"/>
    </source>
</evidence>
<protein>
    <recommendedName>
        <fullName evidence="2">Myb-like DNA-binding domain-containing protein</fullName>
    </recommendedName>
</protein>
<dbReference type="EMBL" id="SRPS01000095">
    <property type="protein sequence ID" value="KAG5969396.1"/>
    <property type="molecule type" value="Genomic_DNA"/>
</dbReference>
<feature type="compositionally biased region" description="Basic residues" evidence="1">
    <location>
        <begin position="64"/>
        <end position="91"/>
    </location>
</feature>
<comment type="caution">
    <text evidence="4">The sequence shown here is derived from an EMBL/GenBank/DDBJ whole genome shotgun (WGS) entry which is preliminary data.</text>
</comment>
<keyword evidence="5" id="KW-1185">Reference proteome</keyword>
<feature type="domain" description="Myb-like DNA-binding" evidence="2">
    <location>
        <begin position="12"/>
        <end position="55"/>
    </location>
</feature>
<evidence type="ECO:0000313" key="6">
    <source>
        <dbReference type="Proteomes" id="UP000784919"/>
    </source>
</evidence>
<dbReference type="Proteomes" id="UP000784919">
    <property type="component" value="Unassembled WGS sequence"/>
</dbReference>
<organism evidence="4 6">
    <name type="scientific">Claviceps arundinis</name>
    <dbReference type="NCBI Taxonomy" id="1623583"/>
    <lineage>
        <taxon>Eukaryota</taxon>
        <taxon>Fungi</taxon>
        <taxon>Dikarya</taxon>
        <taxon>Ascomycota</taxon>
        <taxon>Pezizomycotina</taxon>
        <taxon>Sordariomycetes</taxon>
        <taxon>Hypocreomycetidae</taxon>
        <taxon>Hypocreales</taxon>
        <taxon>Clavicipitaceae</taxon>
        <taxon>Claviceps</taxon>
    </lineage>
</organism>
<evidence type="ECO:0000313" key="5">
    <source>
        <dbReference type="Proteomes" id="UP000742024"/>
    </source>
</evidence>
<evidence type="ECO:0000313" key="4">
    <source>
        <dbReference type="EMBL" id="KAG5969396.1"/>
    </source>
</evidence>
<proteinExistence type="predicted"/>